<dbReference type="CDD" id="cd00082">
    <property type="entry name" value="HisKA"/>
    <property type="match status" value="1"/>
</dbReference>
<keyword evidence="9" id="KW-1185">Reference proteome</keyword>
<dbReference type="CDD" id="cd00130">
    <property type="entry name" value="PAS"/>
    <property type="match status" value="1"/>
</dbReference>
<evidence type="ECO:0000256" key="3">
    <source>
        <dbReference type="ARBA" id="ARBA00022553"/>
    </source>
</evidence>
<dbReference type="PROSITE" id="PS50110">
    <property type="entry name" value="RESPONSE_REGULATORY"/>
    <property type="match status" value="1"/>
</dbReference>
<reference evidence="8 9" key="1">
    <citation type="submission" date="2024-04" db="EMBL/GenBank/DDBJ databases">
        <title>Draft genome sequence of Pseudophaeobacter arcticus NBRC 116598.</title>
        <authorList>
            <person name="Miyakawa T."/>
            <person name="Kusuya Y."/>
            <person name="Miura T."/>
        </authorList>
    </citation>
    <scope>NUCLEOTIDE SEQUENCE [LARGE SCALE GENOMIC DNA]</scope>
    <source>
        <strain evidence="8 9">SU-CL00105</strain>
    </source>
</reference>
<comment type="caution">
    <text evidence="8">The sequence shown here is derived from an EMBL/GenBank/DDBJ whole genome shotgun (WGS) entry which is preliminary data.</text>
</comment>
<organism evidence="8 9">
    <name type="scientific">Pseudophaeobacter arcticus</name>
    <dbReference type="NCBI Taxonomy" id="385492"/>
    <lineage>
        <taxon>Bacteria</taxon>
        <taxon>Pseudomonadati</taxon>
        <taxon>Pseudomonadota</taxon>
        <taxon>Alphaproteobacteria</taxon>
        <taxon>Rhodobacterales</taxon>
        <taxon>Paracoccaceae</taxon>
        <taxon>Pseudophaeobacter</taxon>
    </lineage>
</organism>
<evidence type="ECO:0000256" key="2">
    <source>
        <dbReference type="ARBA" id="ARBA00012438"/>
    </source>
</evidence>
<dbReference type="PROSITE" id="PS50109">
    <property type="entry name" value="HIS_KIN"/>
    <property type="match status" value="1"/>
</dbReference>
<dbReference type="InterPro" id="IPR013655">
    <property type="entry name" value="PAS_fold_3"/>
</dbReference>
<evidence type="ECO:0000259" key="5">
    <source>
        <dbReference type="PROSITE" id="PS50109"/>
    </source>
</evidence>
<dbReference type="SUPFAM" id="SSF47384">
    <property type="entry name" value="Homodimeric domain of signal transducing histidine kinase"/>
    <property type="match status" value="1"/>
</dbReference>
<dbReference type="InterPro" id="IPR004358">
    <property type="entry name" value="Sig_transdc_His_kin-like_C"/>
</dbReference>
<dbReference type="EC" id="2.7.13.3" evidence="2"/>
<feature type="modified residue" description="4-aspartylphosphate" evidence="4">
    <location>
        <position position="693"/>
    </location>
</feature>
<dbReference type="PANTHER" id="PTHR43065">
    <property type="entry name" value="SENSOR HISTIDINE KINASE"/>
    <property type="match status" value="1"/>
</dbReference>
<evidence type="ECO:0000259" key="7">
    <source>
        <dbReference type="PROSITE" id="PS50113"/>
    </source>
</evidence>
<feature type="domain" description="PAC" evidence="7">
    <location>
        <begin position="335"/>
        <end position="387"/>
    </location>
</feature>
<dbReference type="InterPro" id="IPR003661">
    <property type="entry name" value="HisK_dim/P_dom"/>
</dbReference>
<dbReference type="Pfam" id="PF02518">
    <property type="entry name" value="HATPase_c"/>
    <property type="match status" value="1"/>
</dbReference>
<evidence type="ECO:0000259" key="6">
    <source>
        <dbReference type="PROSITE" id="PS50110"/>
    </source>
</evidence>
<name>A0ABQ0AQ05_9RHOB</name>
<dbReference type="Gene3D" id="3.30.450.20">
    <property type="entry name" value="PAS domain"/>
    <property type="match status" value="1"/>
</dbReference>
<dbReference type="InterPro" id="IPR011006">
    <property type="entry name" value="CheY-like_superfamily"/>
</dbReference>
<dbReference type="Gene3D" id="1.10.287.130">
    <property type="match status" value="1"/>
</dbReference>
<dbReference type="InterPro" id="IPR036097">
    <property type="entry name" value="HisK_dim/P_sf"/>
</dbReference>
<keyword evidence="3 4" id="KW-0597">Phosphoprotein</keyword>
<dbReference type="PRINTS" id="PR00344">
    <property type="entry name" value="BCTRLSENSOR"/>
</dbReference>
<evidence type="ECO:0000256" key="4">
    <source>
        <dbReference type="PROSITE-ProRule" id="PRU00169"/>
    </source>
</evidence>
<dbReference type="InterPro" id="IPR036890">
    <property type="entry name" value="HATPase_C_sf"/>
</dbReference>
<dbReference type="InterPro" id="IPR003594">
    <property type="entry name" value="HATPase_dom"/>
</dbReference>
<protein>
    <recommendedName>
        <fullName evidence="2">histidine kinase</fullName>
        <ecNumber evidence="2">2.7.13.3</ecNumber>
    </recommendedName>
</protein>
<dbReference type="NCBIfam" id="TIGR00229">
    <property type="entry name" value="sensory_box"/>
    <property type="match status" value="1"/>
</dbReference>
<accession>A0ABQ0AQ05</accession>
<comment type="catalytic activity">
    <reaction evidence="1">
        <text>ATP + protein L-histidine = ADP + protein N-phospho-L-histidine.</text>
        <dbReference type="EC" id="2.7.13.3"/>
    </reaction>
</comment>
<dbReference type="Gene3D" id="3.40.50.2300">
    <property type="match status" value="1"/>
</dbReference>
<dbReference type="PANTHER" id="PTHR43065:SF42">
    <property type="entry name" value="TWO-COMPONENT SENSOR PPRA"/>
    <property type="match status" value="1"/>
</dbReference>
<feature type="domain" description="Response regulatory" evidence="6">
    <location>
        <begin position="643"/>
        <end position="759"/>
    </location>
</feature>
<proteinExistence type="predicted"/>
<dbReference type="SMART" id="SM00448">
    <property type="entry name" value="REC"/>
    <property type="match status" value="1"/>
</dbReference>
<dbReference type="InterPro" id="IPR001789">
    <property type="entry name" value="Sig_transdc_resp-reg_receiver"/>
</dbReference>
<dbReference type="SUPFAM" id="SSF55785">
    <property type="entry name" value="PYP-like sensor domain (PAS domain)"/>
    <property type="match status" value="1"/>
</dbReference>
<sequence>MGHFEQLATPIWVFDVDNHKIWWANAAGILFWEAESLDDLLQRDFSMDSDMVRTRLRQVVRNGPGQKRIQDTWTLYPNDEPKSVILSFLPVTINQGTNAVLIEVKQFVDSIVDAGSLRILEATRASALMVSTFSAEGQLLAQNPAAFACYGPAKPGINGNDMASRLKDPNVAVQLLETATNGKSLDLEELVWTQNGARVHRILARRGRDPITGAFATIISEEDVTQQNALQLQMQTLNGQLERKVEDRTRRLDTSEERYALATQSAAVWDWDLKHNHLYLSPSFLQALELEPDFDADTFLDRTAENGALKTLHPEDVASFKAEMTRHLQEPDVPFRQEFRLKTGSGDYRWFYALGKSIADPNGRATRSAGILTDITERKDLEASLLAAHRSDAIGQISGGIAHDFNNLLTVILGNAELLNMAQDTNQELITAIKTAALRGADLTRHLLAYSRRQTLRPTPVDLSKLVASMNNTLLQNLGDGICIETEIADETWSVHADVTQVESAILHLACNARDAMPRGGTVEISCQNHQITAPLPLPGGEHSLQPGNYVEILVHDTGEGMTSETLNRAYEPFFTTRKTGQGSGLGLSMVYGFAQQSGGGVALRSQPGTGTSASLFLPRAAQEPAAKPGSKTLAPITGNGESIHLLEDDGAVQSTLRGMLESLNYRVTESSDAAMAMQVISQGTLPALILADVVLPGGESGVEFVKRLARRFPQIKVVLMSGHSQDETTLEALSGQGHFFLQKPMNKARLSQILHVALQDNTTPKA</sequence>
<dbReference type="InterPro" id="IPR001610">
    <property type="entry name" value="PAC"/>
</dbReference>
<dbReference type="Proteomes" id="UP001441944">
    <property type="component" value="Unassembled WGS sequence"/>
</dbReference>
<dbReference type="EMBL" id="BAABWU010000016">
    <property type="protein sequence ID" value="GAA6197962.1"/>
    <property type="molecule type" value="Genomic_DNA"/>
</dbReference>
<evidence type="ECO:0000313" key="9">
    <source>
        <dbReference type="Proteomes" id="UP001441944"/>
    </source>
</evidence>
<dbReference type="Pfam" id="PF00072">
    <property type="entry name" value="Response_reg"/>
    <property type="match status" value="1"/>
</dbReference>
<dbReference type="Pfam" id="PF08447">
    <property type="entry name" value="PAS_3"/>
    <property type="match status" value="1"/>
</dbReference>
<dbReference type="SMART" id="SM00086">
    <property type="entry name" value="PAC"/>
    <property type="match status" value="1"/>
</dbReference>
<dbReference type="CDD" id="cd00156">
    <property type="entry name" value="REC"/>
    <property type="match status" value="1"/>
</dbReference>
<dbReference type="Pfam" id="PF00512">
    <property type="entry name" value="HisKA"/>
    <property type="match status" value="1"/>
</dbReference>
<dbReference type="InterPro" id="IPR005467">
    <property type="entry name" value="His_kinase_dom"/>
</dbReference>
<dbReference type="InterPro" id="IPR035965">
    <property type="entry name" value="PAS-like_dom_sf"/>
</dbReference>
<evidence type="ECO:0000256" key="1">
    <source>
        <dbReference type="ARBA" id="ARBA00000085"/>
    </source>
</evidence>
<evidence type="ECO:0000313" key="8">
    <source>
        <dbReference type="EMBL" id="GAA6197962.1"/>
    </source>
</evidence>
<gene>
    <name evidence="8" type="ORF">NBRC116598_34070</name>
</gene>
<dbReference type="InterPro" id="IPR000700">
    <property type="entry name" value="PAS-assoc_C"/>
</dbReference>
<dbReference type="Gene3D" id="3.30.565.10">
    <property type="entry name" value="Histidine kinase-like ATPase, C-terminal domain"/>
    <property type="match status" value="1"/>
</dbReference>
<dbReference type="SUPFAM" id="SSF55874">
    <property type="entry name" value="ATPase domain of HSP90 chaperone/DNA topoisomerase II/histidine kinase"/>
    <property type="match status" value="1"/>
</dbReference>
<dbReference type="PROSITE" id="PS50113">
    <property type="entry name" value="PAC"/>
    <property type="match status" value="1"/>
</dbReference>
<dbReference type="SMART" id="SM00388">
    <property type="entry name" value="HisKA"/>
    <property type="match status" value="1"/>
</dbReference>
<dbReference type="InterPro" id="IPR000014">
    <property type="entry name" value="PAS"/>
</dbReference>
<dbReference type="SUPFAM" id="SSF52172">
    <property type="entry name" value="CheY-like"/>
    <property type="match status" value="1"/>
</dbReference>
<dbReference type="SMART" id="SM00387">
    <property type="entry name" value="HATPase_c"/>
    <property type="match status" value="1"/>
</dbReference>
<feature type="domain" description="Histidine kinase" evidence="5">
    <location>
        <begin position="400"/>
        <end position="622"/>
    </location>
</feature>